<feature type="compositionally biased region" description="Basic and acidic residues" evidence="1">
    <location>
        <begin position="58"/>
        <end position="74"/>
    </location>
</feature>
<name>A0A378TNC7_9MYCO</name>
<dbReference type="EMBL" id="UGQT01000001">
    <property type="protein sequence ID" value="STZ62219.1"/>
    <property type="molecule type" value="Genomic_DNA"/>
</dbReference>
<dbReference type="Proteomes" id="UP000254978">
    <property type="component" value="Unassembled WGS sequence"/>
</dbReference>
<evidence type="ECO:0000313" key="2">
    <source>
        <dbReference type="EMBL" id="STZ62219.1"/>
    </source>
</evidence>
<evidence type="ECO:0000256" key="1">
    <source>
        <dbReference type="SAM" id="MobiDB-lite"/>
    </source>
</evidence>
<sequence>MQPRDELSALDQCGSVREDVSVVFPAASDQQWQHGEHARIVGAPEVQGRQVVGAPAQRAEDVAGVARDRGERGVQRGATDVVDDDVEARAAG</sequence>
<organism evidence="2 3">
    <name type="scientific">Mycolicibacterium tokaiense</name>
    <dbReference type="NCBI Taxonomy" id="39695"/>
    <lineage>
        <taxon>Bacteria</taxon>
        <taxon>Bacillati</taxon>
        <taxon>Actinomycetota</taxon>
        <taxon>Actinomycetes</taxon>
        <taxon>Mycobacteriales</taxon>
        <taxon>Mycobacteriaceae</taxon>
        <taxon>Mycolicibacterium</taxon>
    </lineage>
</organism>
<proteinExistence type="predicted"/>
<accession>A0A378TNC7</accession>
<gene>
    <name evidence="2" type="ORF">NCTC10821_05784</name>
</gene>
<feature type="region of interest" description="Disordered" evidence="1">
    <location>
        <begin position="54"/>
        <end position="92"/>
    </location>
</feature>
<reference evidence="2 3" key="1">
    <citation type="submission" date="2018-06" db="EMBL/GenBank/DDBJ databases">
        <authorList>
            <consortium name="Pathogen Informatics"/>
            <person name="Doyle S."/>
        </authorList>
    </citation>
    <scope>NUCLEOTIDE SEQUENCE [LARGE SCALE GENOMIC DNA]</scope>
    <source>
        <strain evidence="2 3">NCTC10821</strain>
    </source>
</reference>
<keyword evidence="3" id="KW-1185">Reference proteome</keyword>
<dbReference type="AlphaFoldDB" id="A0A378TNC7"/>
<evidence type="ECO:0000313" key="3">
    <source>
        <dbReference type="Proteomes" id="UP000254978"/>
    </source>
</evidence>
<protein>
    <submittedName>
        <fullName evidence="2">Uncharacterized protein</fullName>
    </submittedName>
</protein>